<proteinExistence type="predicted"/>
<accession>A0A2A6BS08</accession>
<evidence type="ECO:0000313" key="1">
    <source>
        <dbReference type="EnsemblMetazoa" id="PPA41871.1"/>
    </source>
</evidence>
<dbReference type="Proteomes" id="UP000005239">
    <property type="component" value="Unassembled WGS sequence"/>
</dbReference>
<protein>
    <submittedName>
        <fullName evidence="1">Uncharacterized protein</fullName>
    </submittedName>
</protein>
<dbReference type="EnsemblMetazoa" id="PPA41871.1">
    <property type="protein sequence ID" value="PPA41871.1"/>
    <property type="gene ID" value="WBGene00280240"/>
</dbReference>
<accession>A0A8R1UY22</accession>
<keyword evidence="2" id="KW-1185">Reference proteome</keyword>
<gene>
    <name evidence="1" type="primary">WBGene00280240</name>
</gene>
<sequence length="97" mass="10972">MPATLPVVLTGTPFPPSCCSMCSSKYNAKGRENGMRRNAPQLMPWDDQEHVAVRTAAARPHGMNWCEMKLTMIIITLENLSRQLFEILVSHLQHSYD</sequence>
<evidence type="ECO:0000313" key="2">
    <source>
        <dbReference type="Proteomes" id="UP000005239"/>
    </source>
</evidence>
<reference evidence="1" key="2">
    <citation type="submission" date="2022-06" db="UniProtKB">
        <authorList>
            <consortium name="EnsemblMetazoa"/>
        </authorList>
    </citation>
    <scope>IDENTIFICATION</scope>
    <source>
        <strain evidence="1">PS312</strain>
    </source>
</reference>
<organism evidence="1 2">
    <name type="scientific">Pristionchus pacificus</name>
    <name type="common">Parasitic nematode worm</name>
    <dbReference type="NCBI Taxonomy" id="54126"/>
    <lineage>
        <taxon>Eukaryota</taxon>
        <taxon>Metazoa</taxon>
        <taxon>Ecdysozoa</taxon>
        <taxon>Nematoda</taxon>
        <taxon>Chromadorea</taxon>
        <taxon>Rhabditida</taxon>
        <taxon>Rhabditina</taxon>
        <taxon>Diplogasteromorpha</taxon>
        <taxon>Diplogasteroidea</taxon>
        <taxon>Neodiplogasteridae</taxon>
        <taxon>Pristionchus</taxon>
    </lineage>
</organism>
<name>A0A2A6BS08_PRIPA</name>
<dbReference type="AlphaFoldDB" id="A0A2A6BS08"/>
<reference evidence="2" key="1">
    <citation type="journal article" date="2008" name="Nat. Genet.">
        <title>The Pristionchus pacificus genome provides a unique perspective on nematode lifestyle and parasitism.</title>
        <authorList>
            <person name="Dieterich C."/>
            <person name="Clifton S.W."/>
            <person name="Schuster L.N."/>
            <person name="Chinwalla A."/>
            <person name="Delehaunty K."/>
            <person name="Dinkelacker I."/>
            <person name="Fulton L."/>
            <person name="Fulton R."/>
            <person name="Godfrey J."/>
            <person name="Minx P."/>
            <person name="Mitreva M."/>
            <person name="Roeseler W."/>
            <person name="Tian H."/>
            <person name="Witte H."/>
            <person name="Yang S.P."/>
            <person name="Wilson R.K."/>
            <person name="Sommer R.J."/>
        </authorList>
    </citation>
    <scope>NUCLEOTIDE SEQUENCE [LARGE SCALE GENOMIC DNA]</scope>
    <source>
        <strain evidence="2">PS312</strain>
    </source>
</reference>